<protein>
    <submittedName>
        <fullName evidence="2">Biphenyl-2,3-diol 1,2-dioxygenase</fullName>
    </submittedName>
</protein>
<name>A0A8T9CFE9_9HELO</name>
<dbReference type="OrthoDB" id="5371818at2759"/>
<dbReference type="InterPro" id="IPR029068">
    <property type="entry name" value="Glyas_Bleomycin-R_OHBP_Dase"/>
</dbReference>
<dbReference type="Pfam" id="PF00903">
    <property type="entry name" value="Glyoxalase"/>
    <property type="match status" value="1"/>
</dbReference>
<evidence type="ECO:0000259" key="1">
    <source>
        <dbReference type="PROSITE" id="PS51819"/>
    </source>
</evidence>
<accession>A0A8T9CFE9</accession>
<dbReference type="Proteomes" id="UP000469558">
    <property type="component" value="Unassembled WGS sequence"/>
</dbReference>
<feature type="domain" description="VOC" evidence="1">
    <location>
        <begin position="24"/>
        <end position="141"/>
    </location>
</feature>
<organism evidence="2 3">
    <name type="scientific">Lachnellula suecica</name>
    <dbReference type="NCBI Taxonomy" id="602035"/>
    <lineage>
        <taxon>Eukaryota</taxon>
        <taxon>Fungi</taxon>
        <taxon>Dikarya</taxon>
        <taxon>Ascomycota</taxon>
        <taxon>Pezizomycotina</taxon>
        <taxon>Leotiomycetes</taxon>
        <taxon>Helotiales</taxon>
        <taxon>Lachnaceae</taxon>
        <taxon>Lachnellula</taxon>
    </lineage>
</organism>
<proteinExistence type="predicted"/>
<dbReference type="InterPro" id="IPR004360">
    <property type="entry name" value="Glyas_Fos-R_dOase_dom"/>
</dbReference>
<keyword evidence="3" id="KW-1185">Reference proteome</keyword>
<evidence type="ECO:0000313" key="2">
    <source>
        <dbReference type="EMBL" id="TVY84569.1"/>
    </source>
</evidence>
<reference evidence="2 3" key="1">
    <citation type="submission" date="2018-05" db="EMBL/GenBank/DDBJ databases">
        <title>Genome sequencing and assembly of the regulated plant pathogen Lachnellula willkommii and related sister species for the development of diagnostic species identification markers.</title>
        <authorList>
            <person name="Giroux E."/>
            <person name="Bilodeau G."/>
        </authorList>
    </citation>
    <scope>NUCLEOTIDE SEQUENCE [LARGE SCALE GENOMIC DNA]</scope>
    <source>
        <strain evidence="2 3">CBS 268.59</strain>
    </source>
</reference>
<comment type="caution">
    <text evidence="2">The sequence shown here is derived from an EMBL/GenBank/DDBJ whole genome shotgun (WGS) entry which is preliminary data.</text>
</comment>
<dbReference type="PROSITE" id="PS51819">
    <property type="entry name" value="VOC"/>
    <property type="match status" value="1"/>
</dbReference>
<dbReference type="SUPFAM" id="SSF54593">
    <property type="entry name" value="Glyoxalase/Bleomycin resistance protein/Dihydroxybiphenyl dioxygenase"/>
    <property type="match status" value="1"/>
</dbReference>
<dbReference type="InterPro" id="IPR037523">
    <property type="entry name" value="VOC_core"/>
</dbReference>
<evidence type="ECO:0000313" key="3">
    <source>
        <dbReference type="Proteomes" id="UP000469558"/>
    </source>
</evidence>
<sequence length="210" mass="23693">MSTKQETPIATNGSKLPKVISPSKLAHVVLRTGQFEAMFQFYKVFLGAEEAFNNGELGFLRYDDEHHRIAIAGLPNILPKDPTSSGLWHVAFTFDSLEDLLKAYAQRKAHGILPSWCVNHGPTTSMYYFDPDGNQIESQIDNYDDPLDADRYMRSSSYKENPIGVNFDPEVLIGMLEEGADAEKLKMRIDIGPKDFQDIPQRILPVEKVE</sequence>
<dbReference type="EMBL" id="QGMK01000073">
    <property type="protein sequence ID" value="TVY84569.1"/>
    <property type="molecule type" value="Genomic_DNA"/>
</dbReference>
<dbReference type="AlphaFoldDB" id="A0A8T9CFE9"/>
<dbReference type="Gene3D" id="3.10.180.10">
    <property type="entry name" value="2,3-Dihydroxybiphenyl 1,2-Dioxygenase, domain 1"/>
    <property type="match status" value="1"/>
</dbReference>
<gene>
    <name evidence="2" type="primary">bphC2</name>
    <name evidence="2" type="ORF">LSUE1_G002750</name>
</gene>